<dbReference type="Proteomes" id="UP001519343">
    <property type="component" value="Unassembled WGS sequence"/>
</dbReference>
<dbReference type="EMBL" id="JAGGKT010000030">
    <property type="protein sequence ID" value="MBP1934860.1"/>
    <property type="molecule type" value="Genomic_DNA"/>
</dbReference>
<gene>
    <name evidence="1" type="ORF">J2Z37_004880</name>
</gene>
<organism evidence="1 2">
    <name type="scientific">Ammoniphilus resinae</name>
    <dbReference type="NCBI Taxonomy" id="861532"/>
    <lineage>
        <taxon>Bacteria</taxon>
        <taxon>Bacillati</taxon>
        <taxon>Bacillota</taxon>
        <taxon>Bacilli</taxon>
        <taxon>Bacillales</taxon>
        <taxon>Paenibacillaceae</taxon>
        <taxon>Aneurinibacillus group</taxon>
        <taxon>Ammoniphilus</taxon>
    </lineage>
</organism>
<reference evidence="1 2" key="1">
    <citation type="submission" date="2021-03" db="EMBL/GenBank/DDBJ databases">
        <title>Genomic Encyclopedia of Type Strains, Phase IV (KMG-IV): sequencing the most valuable type-strain genomes for metagenomic binning, comparative biology and taxonomic classification.</title>
        <authorList>
            <person name="Goeker M."/>
        </authorList>
    </citation>
    <scope>NUCLEOTIDE SEQUENCE [LARGE SCALE GENOMIC DNA]</scope>
    <source>
        <strain evidence="1 2">DSM 24738</strain>
    </source>
</reference>
<protein>
    <submittedName>
        <fullName evidence="1">Uncharacterized protein</fullName>
    </submittedName>
</protein>
<name>A0ABS4GX57_9BACL</name>
<evidence type="ECO:0000313" key="2">
    <source>
        <dbReference type="Proteomes" id="UP001519343"/>
    </source>
</evidence>
<accession>A0ABS4GX57</accession>
<proteinExistence type="predicted"/>
<sequence length="57" mass="6726">MVRVVGPLLRYICHKKQGFDNGSFHNHKYFRSHNINTNIRVIINVKVNVNISIFIFL</sequence>
<comment type="caution">
    <text evidence="1">The sequence shown here is derived from an EMBL/GenBank/DDBJ whole genome shotgun (WGS) entry which is preliminary data.</text>
</comment>
<evidence type="ECO:0000313" key="1">
    <source>
        <dbReference type="EMBL" id="MBP1934860.1"/>
    </source>
</evidence>
<keyword evidence="2" id="KW-1185">Reference proteome</keyword>